<evidence type="ECO:0000313" key="1">
    <source>
        <dbReference type="EMBL" id="OWQ95522.1"/>
    </source>
</evidence>
<reference evidence="1 2" key="1">
    <citation type="journal article" date="2010" name="Int. J. Syst. Evol. Microbiol.">
        <title>Sphingopyxis bauzanensis sp. nov., a psychrophilic bacterium isolated from soil.</title>
        <authorList>
            <person name="Zhang D.C."/>
            <person name="Liu H.C."/>
            <person name="Xin Y.H."/>
            <person name="Zhou Y.G."/>
            <person name="Schinner F."/>
            <person name="Margesin R."/>
        </authorList>
    </citation>
    <scope>NUCLEOTIDE SEQUENCE [LARGE SCALE GENOMIC DNA]</scope>
    <source>
        <strain evidence="1 2">DSM 22271</strain>
    </source>
</reference>
<proteinExistence type="predicted"/>
<gene>
    <name evidence="1" type="ORF">CDQ92_11935</name>
</gene>
<name>A0A246JSL9_9SPHN</name>
<sequence>MRIAFGSIGANTGSITGRKPFIYRRTVSGRAISWRPTCTGRSRVAKSAYGDEIIFLRESA</sequence>
<keyword evidence="2" id="KW-1185">Reference proteome</keyword>
<dbReference type="EMBL" id="NISK01000003">
    <property type="protein sequence ID" value="OWQ95522.1"/>
    <property type="molecule type" value="Genomic_DNA"/>
</dbReference>
<protein>
    <submittedName>
        <fullName evidence="1">Uncharacterized protein</fullName>
    </submittedName>
</protein>
<dbReference type="Proteomes" id="UP000197361">
    <property type="component" value="Unassembled WGS sequence"/>
</dbReference>
<evidence type="ECO:0000313" key="2">
    <source>
        <dbReference type="Proteomes" id="UP000197361"/>
    </source>
</evidence>
<comment type="caution">
    <text evidence="1">The sequence shown here is derived from an EMBL/GenBank/DDBJ whole genome shotgun (WGS) entry which is preliminary data.</text>
</comment>
<accession>A0A246JSL9</accession>
<organism evidence="1 2">
    <name type="scientific">Sphingopyxis bauzanensis</name>
    <dbReference type="NCBI Taxonomy" id="651663"/>
    <lineage>
        <taxon>Bacteria</taxon>
        <taxon>Pseudomonadati</taxon>
        <taxon>Pseudomonadota</taxon>
        <taxon>Alphaproteobacteria</taxon>
        <taxon>Sphingomonadales</taxon>
        <taxon>Sphingomonadaceae</taxon>
        <taxon>Sphingopyxis</taxon>
    </lineage>
</organism>
<dbReference type="AlphaFoldDB" id="A0A246JSL9"/>